<accession>A0A4R3MMD6</accession>
<organism evidence="1 2">
    <name type="scientific">Natranaerovirga pectinivora</name>
    <dbReference type="NCBI Taxonomy" id="682400"/>
    <lineage>
        <taxon>Bacteria</taxon>
        <taxon>Bacillati</taxon>
        <taxon>Bacillota</taxon>
        <taxon>Clostridia</taxon>
        <taxon>Lachnospirales</taxon>
        <taxon>Natranaerovirgaceae</taxon>
        <taxon>Natranaerovirga</taxon>
    </lineage>
</organism>
<evidence type="ECO:0008006" key="3">
    <source>
        <dbReference type="Google" id="ProtNLM"/>
    </source>
</evidence>
<sequence length="200" mass="22017">MKKTIIICILITMVGTVTGCGNNEPIALQERDNSQAKEMSLSEGEGYIVGVAIPAGRYEITGDGIGTFTIIDTSFGLAVFDETFDDMEGIESITTDLEEGNEIRITGLSKVNFIPIETYIRSELTTGTWIVGLDIEKGDYVFQPAEGKGDFLLYREGRLIVNERMDANSEDGVKEIIFNPELGDEIHIKGLKRVGFTYNS</sequence>
<dbReference type="OrthoDB" id="1650483at2"/>
<name>A0A4R3MMD6_9FIRM</name>
<evidence type="ECO:0000313" key="2">
    <source>
        <dbReference type="Proteomes" id="UP000294902"/>
    </source>
</evidence>
<protein>
    <recommendedName>
        <fullName evidence="3">Lipoprotein</fullName>
    </recommendedName>
</protein>
<dbReference type="PROSITE" id="PS51257">
    <property type="entry name" value="PROKAR_LIPOPROTEIN"/>
    <property type="match status" value="1"/>
</dbReference>
<evidence type="ECO:0000313" key="1">
    <source>
        <dbReference type="EMBL" id="TCT15415.1"/>
    </source>
</evidence>
<gene>
    <name evidence="1" type="ORF">EDC18_103120</name>
</gene>
<dbReference type="EMBL" id="SMAL01000003">
    <property type="protein sequence ID" value="TCT15415.1"/>
    <property type="molecule type" value="Genomic_DNA"/>
</dbReference>
<proteinExistence type="predicted"/>
<dbReference type="AlphaFoldDB" id="A0A4R3MMD6"/>
<dbReference type="RefSeq" id="WP_132251086.1">
    <property type="nucleotide sequence ID" value="NZ_SMAL01000003.1"/>
</dbReference>
<dbReference type="Proteomes" id="UP000294902">
    <property type="component" value="Unassembled WGS sequence"/>
</dbReference>
<keyword evidence="2" id="KW-1185">Reference proteome</keyword>
<comment type="caution">
    <text evidence="1">The sequence shown here is derived from an EMBL/GenBank/DDBJ whole genome shotgun (WGS) entry which is preliminary data.</text>
</comment>
<reference evidence="1 2" key="1">
    <citation type="submission" date="2019-03" db="EMBL/GenBank/DDBJ databases">
        <title>Genomic Encyclopedia of Type Strains, Phase IV (KMG-IV): sequencing the most valuable type-strain genomes for metagenomic binning, comparative biology and taxonomic classification.</title>
        <authorList>
            <person name="Goeker M."/>
        </authorList>
    </citation>
    <scope>NUCLEOTIDE SEQUENCE [LARGE SCALE GENOMIC DNA]</scope>
    <source>
        <strain evidence="1 2">DSM 24629</strain>
    </source>
</reference>